<dbReference type="Gene3D" id="1.20.120.1780">
    <property type="entry name" value="UbiA prenyltransferase"/>
    <property type="match status" value="1"/>
</dbReference>
<evidence type="ECO:0000256" key="2">
    <source>
        <dbReference type="ARBA" id="ARBA00004863"/>
    </source>
</evidence>
<organism evidence="10">
    <name type="scientific">freshwater metagenome</name>
    <dbReference type="NCBI Taxonomy" id="449393"/>
    <lineage>
        <taxon>unclassified sequences</taxon>
        <taxon>metagenomes</taxon>
        <taxon>ecological metagenomes</taxon>
    </lineage>
</organism>
<feature type="transmembrane region" description="Helical" evidence="9">
    <location>
        <begin position="95"/>
        <end position="112"/>
    </location>
</feature>
<feature type="transmembrane region" description="Helical" evidence="9">
    <location>
        <begin position="283"/>
        <end position="302"/>
    </location>
</feature>
<dbReference type="NCBIfam" id="TIGR00751">
    <property type="entry name" value="menA"/>
    <property type="match status" value="1"/>
</dbReference>
<dbReference type="GO" id="GO:0042371">
    <property type="term" value="P:vitamin K biosynthetic process"/>
    <property type="evidence" value="ECO:0007669"/>
    <property type="project" value="TreeGrafter"/>
</dbReference>
<dbReference type="InterPro" id="IPR000537">
    <property type="entry name" value="UbiA_prenyltransferase"/>
</dbReference>
<evidence type="ECO:0000256" key="8">
    <source>
        <dbReference type="ARBA" id="ARBA00023136"/>
    </source>
</evidence>
<keyword evidence="7 9" id="KW-1133">Transmembrane helix</keyword>
<dbReference type="EMBL" id="CAEZSN010000088">
    <property type="protein sequence ID" value="CAB4546232.1"/>
    <property type="molecule type" value="Genomic_DNA"/>
</dbReference>
<keyword evidence="3" id="KW-0474">Menaquinone biosynthesis</keyword>
<gene>
    <name evidence="10" type="ORF">UFOPK1433_00816</name>
</gene>
<evidence type="ECO:0000256" key="4">
    <source>
        <dbReference type="ARBA" id="ARBA00022475"/>
    </source>
</evidence>
<dbReference type="PANTHER" id="PTHR13929:SF0">
    <property type="entry name" value="UBIA PRENYLTRANSFERASE DOMAIN-CONTAINING PROTEIN 1"/>
    <property type="match status" value="1"/>
</dbReference>
<feature type="transmembrane region" description="Helical" evidence="9">
    <location>
        <begin position="149"/>
        <end position="168"/>
    </location>
</feature>
<evidence type="ECO:0000256" key="7">
    <source>
        <dbReference type="ARBA" id="ARBA00022989"/>
    </source>
</evidence>
<dbReference type="InterPro" id="IPR026046">
    <property type="entry name" value="UBIAD1"/>
</dbReference>
<protein>
    <submittedName>
        <fullName evidence="10">Unannotated protein</fullName>
    </submittedName>
</protein>
<reference evidence="10" key="1">
    <citation type="submission" date="2020-05" db="EMBL/GenBank/DDBJ databases">
        <authorList>
            <person name="Chiriac C."/>
            <person name="Salcher M."/>
            <person name="Ghai R."/>
            <person name="Kavagutti S V."/>
        </authorList>
    </citation>
    <scope>NUCLEOTIDE SEQUENCE</scope>
</reference>
<evidence type="ECO:0000256" key="3">
    <source>
        <dbReference type="ARBA" id="ARBA00022428"/>
    </source>
</evidence>
<evidence type="ECO:0000256" key="1">
    <source>
        <dbReference type="ARBA" id="ARBA00004141"/>
    </source>
</evidence>
<dbReference type="Pfam" id="PF01040">
    <property type="entry name" value="UbiA"/>
    <property type="match status" value="1"/>
</dbReference>
<dbReference type="NCBIfam" id="NF004751">
    <property type="entry name" value="PRK06080.1-3"/>
    <property type="match status" value="1"/>
</dbReference>
<dbReference type="GO" id="GO:0009234">
    <property type="term" value="P:menaquinone biosynthetic process"/>
    <property type="evidence" value="ECO:0007669"/>
    <property type="project" value="UniProtKB-UniPathway"/>
</dbReference>
<feature type="transmembrane region" description="Helical" evidence="9">
    <location>
        <begin position="180"/>
        <end position="201"/>
    </location>
</feature>
<sequence>MAKRKSDFNLWVEGARLRTLPLAIAPIIVASGIANTLQAFDWVKTLLALAVALFLQIGVNYANDYSDGVRGTDSNRVGPLRLTGSGTFKPKTVKLVAFGFLAFGGLAGLALIALTQLWWLVGVGAVAILAAWFYTGGKRPYGYAGLGELVVFIFFGIVAVFGTVYVQFPSMFDSTEVKLIAAPGAIGLGLFASAVLMINNIRDIETDRPVGKKTLAVRLGKTVAKVLYLLMIWSPLALGYVYLAIQLPYAFVFPMALILLLIPLTLIVLTAKTPKENILALKLTSYAALLYSVLLALGLWVLV</sequence>
<feature type="transmembrane region" description="Helical" evidence="9">
    <location>
        <begin position="46"/>
        <end position="62"/>
    </location>
</feature>
<evidence type="ECO:0000256" key="9">
    <source>
        <dbReference type="SAM" id="Phobius"/>
    </source>
</evidence>
<dbReference type="PANTHER" id="PTHR13929">
    <property type="entry name" value="1,4-DIHYDROXY-2-NAPHTHOATE OCTAPRENYLTRANSFERASE"/>
    <property type="match status" value="1"/>
</dbReference>
<proteinExistence type="inferred from homology"/>
<dbReference type="UniPathway" id="UPA00079"/>
<keyword evidence="5" id="KW-0808">Transferase</keyword>
<dbReference type="PIRSF" id="PIRSF005355">
    <property type="entry name" value="UBIAD1"/>
    <property type="match status" value="1"/>
</dbReference>
<feature type="transmembrane region" description="Helical" evidence="9">
    <location>
        <begin position="222"/>
        <end position="243"/>
    </location>
</feature>
<keyword evidence="4" id="KW-1003">Cell membrane</keyword>
<dbReference type="Gene3D" id="1.10.357.140">
    <property type="entry name" value="UbiA prenyltransferase"/>
    <property type="match status" value="1"/>
</dbReference>
<dbReference type="CDD" id="cd13962">
    <property type="entry name" value="PT_UbiA_UBIAD1"/>
    <property type="match status" value="1"/>
</dbReference>
<evidence type="ECO:0000256" key="5">
    <source>
        <dbReference type="ARBA" id="ARBA00022679"/>
    </source>
</evidence>
<evidence type="ECO:0000313" key="10">
    <source>
        <dbReference type="EMBL" id="CAB4546232.1"/>
    </source>
</evidence>
<dbReference type="GO" id="GO:0046428">
    <property type="term" value="F:1,4-dihydroxy-2-naphthoate polyprenyltransferase activity"/>
    <property type="evidence" value="ECO:0007669"/>
    <property type="project" value="InterPro"/>
</dbReference>
<keyword evidence="6 9" id="KW-0812">Transmembrane</keyword>
<feature type="transmembrane region" description="Helical" evidence="9">
    <location>
        <begin position="249"/>
        <end position="271"/>
    </location>
</feature>
<dbReference type="GO" id="GO:0016020">
    <property type="term" value="C:membrane"/>
    <property type="evidence" value="ECO:0007669"/>
    <property type="project" value="UniProtKB-SubCell"/>
</dbReference>
<comment type="pathway">
    <text evidence="2">Quinol/quinone metabolism; menaquinone biosynthesis.</text>
</comment>
<comment type="subcellular location">
    <subcellularLocation>
        <location evidence="1">Membrane</location>
        <topology evidence="1">Multi-pass membrane protein</topology>
    </subcellularLocation>
</comment>
<keyword evidence="8 9" id="KW-0472">Membrane</keyword>
<dbReference type="AlphaFoldDB" id="A0A6J6C4J4"/>
<dbReference type="InterPro" id="IPR004657">
    <property type="entry name" value="MenA"/>
</dbReference>
<accession>A0A6J6C4J4</accession>
<feature type="transmembrane region" description="Helical" evidence="9">
    <location>
        <begin position="20"/>
        <end position="40"/>
    </location>
</feature>
<dbReference type="InterPro" id="IPR044878">
    <property type="entry name" value="UbiA_sf"/>
</dbReference>
<name>A0A6J6C4J4_9ZZZZ</name>
<dbReference type="HAMAP" id="MF_01937">
    <property type="entry name" value="MenA_1"/>
    <property type="match status" value="1"/>
</dbReference>
<feature type="transmembrane region" description="Helical" evidence="9">
    <location>
        <begin position="118"/>
        <end position="137"/>
    </location>
</feature>
<evidence type="ECO:0000256" key="6">
    <source>
        <dbReference type="ARBA" id="ARBA00022692"/>
    </source>
</evidence>